<organism evidence="2 3">
    <name type="scientific">Colocasia esculenta</name>
    <name type="common">Wild taro</name>
    <name type="synonym">Arum esculentum</name>
    <dbReference type="NCBI Taxonomy" id="4460"/>
    <lineage>
        <taxon>Eukaryota</taxon>
        <taxon>Viridiplantae</taxon>
        <taxon>Streptophyta</taxon>
        <taxon>Embryophyta</taxon>
        <taxon>Tracheophyta</taxon>
        <taxon>Spermatophyta</taxon>
        <taxon>Magnoliopsida</taxon>
        <taxon>Liliopsida</taxon>
        <taxon>Araceae</taxon>
        <taxon>Aroideae</taxon>
        <taxon>Colocasieae</taxon>
        <taxon>Colocasia</taxon>
    </lineage>
</organism>
<feature type="non-terminal residue" evidence="2">
    <location>
        <position position="1"/>
    </location>
</feature>
<sequence length="238" mass="25536">RLSGRWPSHRRQIPLETHPTGYGHLFLSFFFSFLPKQQAGAPVGLPSGVRDPRGTGGTPTGARAFISFRFLFLFCQNSKQEHRWDSHRACGTHGAPQARAPVGLPPGVRDPRGTASKSTGGSPTGSAGPTGHRWGSHRAGAALVGPPSGPILSKTPVGVPTGRHEKVWKNRVPSKGCPQHFFQGCYCCPGEGTTDDQDVLDLPPVPQDVGEFACRIVGILDVQFWKRINGDINVTGSM</sequence>
<comment type="caution">
    <text evidence="2">The sequence shown here is derived from an EMBL/GenBank/DDBJ whole genome shotgun (WGS) entry which is preliminary data.</text>
</comment>
<dbReference type="EMBL" id="NMUH01000843">
    <property type="protein sequence ID" value="MQL85692.1"/>
    <property type="molecule type" value="Genomic_DNA"/>
</dbReference>
<gene>
    <name evidence="2" type="ORF">Taro_018228</name>
</gene>
<accession>A0A843UI64</accession>
<evidence type="ECO:0000256" key="1">
    <source>
        <dbReference type="SAM" id="MobiDB-lite"/>
    </source>
</evidence>
<dbReference type="Proteomes" id="UP000652761">
    <property type="component" value="Unassembled WGS sequence"/>
</dbReference>
<protein>
    <submittedName>
        <fullName evidence="2">Uncharacterized protein</fullName>
    </submittedName>
</protein>
<name>A0A843UI64_COLES</name>
<feature type="non-terminal residue" evidence="2">
    <location>
        <position position="238"/>
    </location>
</feature>
<reference evidence="2" key="1">
    <citation type="submission" date="2017-07" db="EMBL/GenBank/DDBJ databases">
        <title>Taro Niue Genome Assembly and Annotation.</title>
        <authorList>
            <person name="Atibalentja N."/>
            <person name="Keating K."/>
            <person name="Fields C.J."/>
        </authorList>
    </citation>
    <scope>NUCLEOTIDE SEQUENCE</scope>
    <source>
        <strain evidence="2">Niue_2</strain>
        <tissue evidence="2">Leaf</tissue>
    </source>
</reference>
<dbReference type="AlphaFoldDB" id="A0A843UI64"/>
<evidence type="ECO:0000313" key="3">
    <source>
        <dbReference type="Proteomes" id="UP000652761"/>
    </source>
</evidence>
<proteinExistence type="predicted"/>
<evidence type="ECO:0000313" key="2">
    <source>
        <dbReference type="EMBL" id="MQL85692.1"/>
    </source>
</evidence>
<keyword evidence="3" id="KW-1185">Reference proteome</keyword>
<feature type="region of interest" description="Disordered" evidence="1">
    <location>
        <begin position="86"/>
        <end position="159"/>
    </location>
</feature>
<feature type="compositionally biased region" description="Low complexity" evidence="1">
    <location>
        <begin position="113"/>
        <end position="131"/>
    </location>
</feature>